<comment type="caution">
    <text evidence="10">The sequence shown here is derived from an EMBL/GenBank/DDBJ whole genome shotgun (WGS) entry which is preliminary data.</text>
</comment>
<comment type="similarity">
    <text evidence="8">Belongs to the insect chemoreceptor superfamily. Gustatory receptor (GR) family.</text>
</comment>
<proteinExistence type="inferred from homology"/>
<evidence type="ECO:0000256" key="9">
    <source>
        <dbReference type="SAM" id="MobiDB-lite"/>
    </source>
</evidence>
<evidence type="ECO:0000256" key="2">
    <source>
        <dbReference type="ARBA" id="ARBA00022475"/>
    </source>
</evidence>
<evidence type="ECO:0000256" key="8">
    <source>
        <dbReference type="RuleBase" id="RU363108"/>
    </source>
</evidence>
<comment type="caution">
    <text evidence="8">Lacks conserved residue(s) required for the propagation of feature annotation.</text>
</comment>
<organism evidence="10 11">
    <name type="scientific">Acanthoscelides obtectus</name>
    <name type="common">Bean weevil</name>
    <name type="synonym">Bruchus obtectus</name>
    <dbReference type="NCBI Taxonomy" id="200917"/>
    <lineage>
        <taxon>Eukaryota</taxon>
        <taxon>Metazoa</taxon>
        <taxon>Ecdysozoa</taxon>
        <taxon>Arthropoda</taxon>
        <taxon>Hexapoda</taxon>
        <taxon>Insecta</taxon>
        <taxon>Pterygota</taxon>
        <taxon>Neoptera</taxon>
        <taxon>Endopterygota</taxon>
        <taxon>Coleoptera</taxon>
        <taxon>Polyphaga</taxon>
        <taxon>Cucujiformia</taxon>
        <taxon>Chrysomeloidea</taxon>
        <taxon>Chrysomelidae</taxon>
        <taxon>Bruchinae</taxon>
        <taxon>Bruchini</taxon>
        <taxon>Acanthoscelides</taxon>
    </lineage>
</organism>
<name>A0A9P0LBE7_ACAOB</name>
<protein>
    <recommendedName>
        <fullName evidence="8">Gustatory receptor</fullName>
    </recommendedName>
</protein>
<dbReference type="GO" id="GO:0007165">
    <property type="term" value="P:signal transduction"/>
    <property type="evidence" value="ECO:0007669"/>
    <property type="project" value="UniProtKB-KW"/>
</dbReference>
<feature type="compositionally biased region" description="Polar residues" evidence="9">
    <location>
        <begin position="8"/>
        <end position="21"/>
    </location>
</feature>
<feature type="transmembrane region" description="Helical" evidence="8">
    <location>
        <begin position="99"/>
        <end position="117"/>
    </location>
</feature>
<keyword evidence="7 8" id="KW-0807">Transducer</keyword>
<dbReference type="Pfam" id="PF08395">
    <property type="entry name" value="7tm_7"/>
    <property type="match status" value="1"/>
</dbReference>
<keyword evidence="4 8" id="KW-1133">Transmembrane helix</keyword>
<sequence length="450" mass="51697">MSSRRRSSNQTIKSYHNNPHQRSVIEKLKNEHARNTVIQVTGTPATSDKDTNESEILHYYDEFYHTTKSLLVMFQVMGVMPIEREIGKTNYSWTSATNMWAYFVFAAETIFVSMVFRERLNLVMKPGKRFDEYIYAIIFLSILIPHFLLPIGAWTTGGEVARFKNMWTKFQYKYYTITGHPVKFRNLTMITYSLCVISWVVGIIIMLAQFYLQEDMLLWHTFAYFHILAMLNCLCALWYVNCTAKGRVAGWLAENLHNALQSSDPSNRLAEYRDLWVDLSHMMQQLGKAYSGMYGMYCILILLTTIVASYGCLTEILDHGLSFKEAGLFLIAFYCMSLLYIICNEAHYTSHKMGPEFRERLLNVNLGAVDSRTRQEVNMFLTAIDKNPPIMNLNGYANINRKLISSTITSGATYLVMLMQFRLSLMRKAAIASRRAAAANATMASHGHVH</sequence>
<dbReference type="PANTHER" id="PTHR21143:SF121">
    <property type="entry name" value="GUSTATORY AND ODORANT RECEPTOR 21A"/>
    <property type="match status" value="1"/>
</dbReference>
<comment type="subcellular location">
    <subcellularLocation>
        <location evidence="1 8">Cell membrane</location>
        <topology evidence="1 8">Multi-pass membrane protein</topology>
    </subcellularLocation>
</comment>
<dbReference type="GO" id="GO:0030425">
    <property type="term" value="C:dendrite"/>
    <property type="evidence" value="ECO:0007669"/>
    <property type="project" value="TreeGrafter"/>
</dbReference>
<accession>A0A9P0LBE7</accession>
<dbReference type="Proteomes" id="UP001152888">
    <property type="component" value="Unassembled WGS sequence"/>
</dbReference>
<dbReference type="AlphaFoldDB" id="A0A9P0LBE7"/>
<dbReference type="EMBL" id="CAKOFQ010007114">
    <property type="protein sequence ID" value="CAH1991463.1"/>
    <property type="molecule type" value="Genomic_DNA"/>
</dbReference>
<evidence type="ECO:0000256" key="4">
    <source>
        <dbReference type="ARBA" id="ARBA00022989"/>
    </source>
</evidence>
<dbReference type="GO" id="GO:0005886">
    <property type="term" value="C:plasma membrane"/>
    <property type="evidence" value="ECO:0007669"/>
    <property type="project" value="UniProtKB-SubCell"/>
</dbReference>
<evidence type="ECO:0000313" key="10">
    <source>
        <dbReference type="EMBL" id="CAH1991463.1"/>
    </source>
</evidence>
<keyword evidence="6 8" id="KW-0675">Receptor</keyword>
<feature type="transmembrane region" description="Helical" evidence="8">
    <location>
        <begin position="133"/>
        <end position="154"/>
    </location>
</feature>
<dbReference type="PANTHER" id="PTHR21143">
    <property type="entry name" value="INVERTEBRATE GUSTATORY RECEPTOR"/>
    <property type="match status" value="1"/>
</dbReference>
<reference evidence="10" key="1">
    <citation type="submission" date="2022-03" db="EMBL/GenBank/DDBJ databases">
        <authorList>
            <person name="Sayadi A."/>
        </authorList>
    </citation>
    <scope>NUCLEOTIDE SEQUENCE</scope>
</reference>
<evidence type="ECO:0000256" key="1">
    <source>
        <dbReference type="ARBA" id="ARBA00004651"/>
    </source>
</evidence>
<feature type="transmembrane region" description="Helical" evidence="8">
    <location>
        <begin position="292"/>
        <end position="311"/>
    </location>
</feature>
<gene>
    <name evidence="10" type="ORF">ACAOBT_LOCUS20284</name>
</gene>
<feature type="transmembrane region" description="Helical" evidence="8">
    <location>
        <begin position="190"/>
        <end position="211"/>
    </location>
</feature>
<keyword evidence="3 8" id="KW-0812">Transmembrane</keyword>
<keyword evidence="11" id="KW-1185">Reference proteome</keyword>
<dbReference type="GO" id="GO:0030424">
    <property type="term" value="C:axon"/>
    <property type="evidence" value="ECO:0007669"/>
    <property type="project" value="TreeGrafter"/>
</dbReference>
<comment type="function">
    <text evidence="8">Gustatory receptor which mediates acceptance or avoidance behavior, depending on its substrates.</text>
</comment>
<feature type="transmembrane region" description="Helical" evidence="8">
    <location>
        <begin position="326"/>
        <end position="343"/>
    </location>
</feature>
<feature type="region of interest" description="Disordered" evidence="9">
    <location>
        <begin position="1"/>
        <end position="21"/>
    </location>
</feature>
<evidence type="ECO:0000256" key="6">
    <source>
        <dbReference type="ARBA" id="ARBA00023170"/>
    </source>
</evidence>
<evidence type="ECO:0000256" key="7">
    <source>
        <dbReference type="ARBA" id="ARBA00023224"/>
    </source>
</evidence>
<dbReference type="GO" id="GO:0043025">
    <property type="term" value="C:neuronal cell body"/>
    <property type="evidence" value="ECO:0007669"/>
    <property type="project" value="TreeGrafter"/>
</dbReference>
<evidence type="ECO:0000256" key="5">
    <source>
        <dbReference type="ARBA" id="ARBA00023136"/>
    </source>
</evidence>
<dbReference type="GO" id="GO:0050909">
    <property type="term" value="P:sensory perception of taste"/>
    <property type="evidence" value="ECO:0007669"/>
    <property type="project" value="InterPro"/>
</dbReference>
<evidence type="ECO:0000313" key="11">
    <source>
        <dbReference type="Proteomes" id="UP001152888"/>
    </source>
</evidence>
<dbReference type="OrthoDB" id="6625921at2759"/>
<dbReference type="GO" id="GO:0004984">
    <property type="term" value="F:olfactory receptor activity"/>
    <property type="evidence" value="ECO:0007669"/>
    <property type="project" value="TreeGrafter"/>
</dbReference>
<evidence type="ECO:0000256" key="3">
    <source>
        <dbReference type="ARBA" id="ARBA00022692"/>
    </source>
</evidence>
<feature type="transmembrane region" description="Helical" evidence="8">
    <location>
        <begin position="217"/>
        <end position="240"/>
    </location>
</feature>
<keyword evidence="2 8" id="KW-1003">Cell membrane</keyword>
<keyword evidence="5 8" id="KW-0472">Membrane</keyword>
<dbReference type="InterPro" id="IPR013604">
    <property type="entry name" value="7TM_chemorcpt"/>
</dbReference>